<dbReference type="GO" id="GO:0003746">
    <property type="term" value="F:translation elongation factor activity"/>
    <property type="evidence" value="ECO:0007669"/>
    <property type="project" value="UniProtKB-KW"/>
</dbReference>
<dbReference type="EMBL" id="LK391969">
    <property type="protein sequence ID" value="CEF27707.1"/>
    <property type="molecule type" value="Genomic_DNA"/>
</dbReference>
<accession>A0A078MLH0</accession>
<proteinExistence type="predicted"/>
<name>A0A078MLH0_9PSED</name>
<dbReference type="EMBL" id="LM997413">
    <property type="protein sequence ID" value="CEA06282.1"/>
    <property type="molecule type" value="Genomic_DNA"/>
</dbReference>
<dbReference type="OrthoDB" id="5298591at2"/>
<protein>
    <submittedName>
        <fullName evidence="1">Elongation factor P hydroxylase</fullName>
    </submittedName>
</protein>
<sequence length="178" mass="20135">MTHDCQDLIRLFAACFAADFNTRLVGGGAEPIYLPADADDPMHRIIFTQDYYRSALHEIAHWCVAGAARRQQVDFGYWYAPDGRSADQQHAFEQVEVKPQALEWLFCAAAGHPFRVSLDNLSGEATDPTPFKTRVVEQVHAYLHHGIPERPARFIDALLMHYRPQATLQAADFSLDHL</sequence>
<evidence type="ECO:0000313" key="1">
    <source>
        <dbReference type="EMBL" id="CEA06282.1"/>
    </source>
</evidence>
<dbReference type="PATRIC" id="fig|1461581.3.peg.2625"/>
<dbReference type="Pfam" id="PF04315">
    <property type="entry name" value="EpmC"/>
    <property type="match status" value="1"/>
</dbReference>
<gene>
    <name evidence="1" type="primary">epmC</name>
    <name evidence="1" type="ORF">BN1049_02664</name>
</gene>
<dbReference type="InterPro" id="IPR007411">
    <property type="entry name" value="EpmC"/>
</dbReference>
<keyword evidence="1" id="KW-0251">Elongation factor</keyword>
<reference evidence="1" key="1">
    <citation type="submission" date="2014-07" db="EMBL/GenBank/DDBJ databases">
        <authorList>
            <person name="Urmite Genomes Urmite Genomes"/>
        </authorList>
    </citation>
    <scope>NUCLEOTIDE SEQUENCE</scope>
    <source>
        <strain evidence="1">12M76_air</strain>
    </source>
</reference>
<keyword evidence="1" id="KW-0648">Protein biosynthesis</keyword>
<dbReference type="RefSeq" id="WP_044500649.1">
    <property type="nucleotide sequence ID" value="NZ_LK391969.1"/>
</dbReference>
<dbReference type="AlphaFoldDB" id="A0A078MLH0"/>
<organism evidence="1">
    <name type="scientific">Pseudomonas saudimassiliensis</name>
    <dbReference type="NCBI Taxonomy" id="1461581"/>
    <lineage>
        <taxon>Bacteria</taxon>
        <taxon>Pseudomonadati</taxon>
        <taxon>Pseudomonadota</taxon>
        <taxon>Gammaproteobacteria</taxon>
        <taxon>Pseudomonadales</taxon>
        <taxon>Pseudomonadaceae</taxon>
        <taxon>Pseudomonas</taxon>
    </lineage>
</organism>